<dbReference type="GeneID" id="66162659"/>
<feature type="domain" description="Polymerase nucleotidyl transferase" evidence="1">
    <location>
        <begin position="19"/>
        <end position="103"/>
    </location>
</feature>
<evidence type="ECO:0000313" key="2">
    <source>
        <dbReference type="EMBL" id="BCU69612.1"/>
    </source>
</evidence>
<accession>A0A8D5U5G6</accession>
<dbReference type="PANTHER" id="PTHR37030:SF1">
    <property type="entry name" value="NUCLEOTIDYLTRANSFERASE"/>
    <property type="match status" value="1"/>
</dbReference>
<evidence type="ECO:0000259" key="1">
    <source>
        <dbReference type="Pfam" id="PF01909"/>
    </source>
</evidence>
<dbReference type="Proteomes" id="UP000825123">
    <property type="component" value="Chromosome"/>
</dbReference>
<reference evidence="2 3" key="1">
    <citation type="submission" date="2021-04" db="EMBL/GenBank/DDBJ databases">
        <title>Complete genome sequence of Stygiolobus sp. KN-1.</title>
        <authorList>
            <person name="Nakamura K."/>
            <person name="Sakai H."/>
            <person name="Kurosawa N."/>
        </authorList>
    </citation>
    <scope>NUCLEOTIDE SEQUENCE [LARGE SCALE GENOMIC DNA]</scope>
    <source>
        <strain evidence="2 3">KN-1</strain>
    </source>
</reference>
<dbReference type="GO" id="GO:0016779">
    <property type="term" value="F:nucleotidyltransferase activity"/>
    <property type="evidence" value="ECO:0007669"/>
    <property type="project" value="InterPro"/>
</dbReference>
<proteinExistence type="predicted"/>
<dbReference type="PANTHER" id="PTHR37030">
    <property type="entry name" value="NUCLEOTIDYLTRANSFERASE"/>
    <property type="match status" value="1"/>
</dbReference>
<dbReference type="KEGG" id="csty:KN1_09090"/>
<organism evidence="2 3">
    <name type="scientific">Stygiolobus caldivivus</name>
    <dbReference type="NCBI Taxonomy" id="2824673"/>
    <lineage>
        <taxon>Archaea</taxon>
        <taxon>Thermoproteota</taxon>
        <taxon>Thermoprotei</taxon>
        <taxon>Sulfolobales</taxon>
        <taxon>Sulfolobaceae</taxon>
        <taxon>Stygiolobus</taxon>
    </lineage>
</organism>
<dbReference type="SUPFAM" id="SSF81301">
    <property type="entry name" value="Nucleotidyltransferase"/>
    <property type="match status" value="1"/>
</dbReference>
<name>A0A8D5U5G6_9CREN</name>
<dbReference type="AlphaFoldDB" id="A0A8D5U5G6"/>
<dbReference type="InterPro" id="IPR002934">
    <property type="entry name" value="Polymerase_NTP_transf_dom"/>
</dbReference>
<keyword evidence="3" id="KW-1185">Reference proteome</keyword>
<dbReference type="EMBL" id="AP024597">
    <property type="protein sequence ID" value="BCU69612.1"/>
    <property type="molecule type" value="Genomic_DNA"/>
</dbReference>
<dbReference type="Gene3D" id="3.30.460.10">
    <property type="entry name" value="Beta Polymerase, domain 2"/>
    <property type="match status" value="1"/>
</dbReference>
<dbReference type="InterPro" id="IPR043519">
    <property type="entry name" value="NT_sf"/>
</dbReference>
<gene>
    <name evidence="2" type="ORF">KN1_09090</name>
</gene>
<evidence type="ECO:0000313" key="3">
    <source>
        <dbReference type="Proteomes" id="UP000825123"/>
    </source>
</evidence>
<dbReference type="CDD" id="cd05403">
    <property type="entry name" value="NT_KNTase_like"/>
    <property type="match status" value="1"/>
</dbReference>
<dbReference type="RefSeq" id="WP_221289615.1">
    <property type="nucleotide sequence ID" value="NZ_AP024597.1"/>
</dbReference>
<protein>
    <submittedName>
        <fullName evidence="2">DNA polymerase subunit beta</fullName>
    </submittedName>
</protein>
<sequence length="108" mass="12997">MSWWNKRKEILAHAREYVKEIKRICVEEIDHNCRVILFGSVARGNYRVDSDIDVLSITELADDVWRRAEIALKIHKELGFSDPLELHIVTPRVYEEWYKKFIDVYEEF</sequence>
<dbReference type="Pfam" id="PF01909">
    <property type="entry name" value="NTP_transf_2"/>
    <property type="match status" value="1"/>
</dbReference>